<dbReference type="Proteomes" id="UP000184000">
    <property type="component" value="Unassembled WGS sequence"/>
</dbReference>
<dbReference type="PANTHER" id="PTHR20883:SF48">
    <property type="entry name" value="ECTOINE DIOXYGENASE"/>
    <property type="match status" value="1"/>
</dbReference>
<sequence>MAVCLLRRQVISSAGSIRTQAFNKLSIAVNITESTAMSLSRSTAEQLQAMHEQGFVLLRQVLQPPQVEAVRTAIDRLEPIHWDYQGLVDDHYKCVFNRDPSWLPLLDPPGVIELAEACLGTDCHVIGQTAWRSHPGFVGGELHADYLALVLPEHWLQDPAFELPMQVCTAHFYLDQIDADLCPTLVIPGSHRSGRKPRTGELHWQGREPQPVLCEAGDVLLFRSDLWHAGSRNRTADRSRYLLQVHYGRRMVAQKFSPYLQWRFNPDVIAAATPRQRRLLGEHEPSEYD</sequence>
<organism evidence="2 3">
    <name type="scientific">Stutzerimonas xanthomarina DSM 18231</name>
    <dbReference type="NCBI Taxonomy" id="1403346"/>
    <lineage>
        <taxon>Bacteria</taxon>
        <taxon>Pseudomonadati</taxon>
        <taxon>Pseudomonadota</taxon>
        <taxon>Gammaproteobacteria</taxon>
        <taxon>Pseudomonadales</taxon>
        <taxon>Pseudomonadaceae</taxon>
        <taxon>Stutzerimonas</taxon>
    </lineage>
</organism>
<protein>
    <submittedName>
        <fullName evidence="2">Phytanoyl-CoA dioxygenase (PhyH)</fullName>
    </submittedName>
</protein>
<evidence type="ECO:0000313" key="2">
    <source>
        <dbReference type="EMBL" id="SHH13322.1"/>
    </source>
</evidence>
<dbReference type="Gene3D" id="2.60.120.620">
    <property type="entry name" value="q2cbj1_9rhob like domain"/>
    <property type="match status" value="1"/>
</dbReference>
<dbReference type="GO" id="GO:0016706">
    <property type="term" value="F:2-oxoglutarate-dependent dioxygenase activity"/>
    <property type="evidence" value="ECO:0007669"/>
    <property type="project" value="UniProtKB-ARBA"/>
</dbReference>
<dbReference type="Pfam" id="PF05721">
    <property type="entry name" value="PhyH"/>
    <property type="match status" value="1"/>
</dbReference>
<dbReference type="AlphaFoldDB" id="A0A1M5QGW9"/>
<name>A0A1M5QGW9_9GAMM</name>
<accession>A0A1M5QGW9</accession>
<keyword evidence="2" id="KW-0560">Oxidoreductase</keyword>
<evidence type="ECO:0000313" key="3">
    <source>
        <dbReference type="Proteomes" id="UP000184000"/>
    </source>
</evidence>
<evidence type="ECO:0000256" key="1">
    <source>
        <dbReference type="ARBA" id="ARBA00001954"/>
    </source>
</evidence>
<keyword evidence="2" id="KW-0223">Dioxygenase</keyword>
<comment type="cofactor">
    <cofactor evidence="1">
        <name>Fe(2+)</name>
        <dbReference type="ChEBI" id="CHEBI:29033"/>
    </cofactor>
</comment>
<proteinExistence type="predicted"/>
<dbReference type="EMBL" id="FQXA01000004">
    <property type="protein sequence ID" value="SHH13322.1"/>
    <property type="molecule type" value="Genomic_DNA"/>
</dbReference>
<reference evidence="2 3" key="1">
    <citation type="submission" date="2016-11" db="EMBL/GenBank/DDBJ databases">
        <authorList>
            <person name="Jaros S."/>
            <person name="Januszkiewicz K."/>
            <person name="Wedrychowicz H."/>
        </authorList>
    </citation>
    <scope>NUCLEOTIDE SEQUENCE [LARGE SCALE GENOMIC DNA]</scope>
    <source>
        <strain evidence="2 3">DSM 18231</strain>
    </source>
</reference>
<gene>
    <name evidence="2" type="ORF">SAMN02744645_2626</name>
</gene>
<dbReference type="InterPro" id="IPR008775">
    <property type="entry name" value="Phytyl_CoA_dOase-like"/>
</dbReference>
<dbReference type="PANTHER" id="PTHR20883">
    <property type="entry name" value="PHYTANOYL-COA DIOXYGENASE DOMAIN CONTAINING 1"/>
    <property type="match status" value="1"/>
</dbReference>
<dbReference type="SUPFAM" id="SSF51197">
    <property type="entry name" value="Clavaminate synthase-like"/>
    <property type="match status" value="1"/>
</dbReference>
<dbReference type="GO" id="GO:0005506">
    <property type="term" value="F:iron ion binding"/>
    <property type="evidence" value="ECO:0007669"/>
    <property type="project" value="UniProtKB-ARBA"/>
</dbReference>